<organism evidence="1 2">
    <name type="scientific">Chitinophaga dinghuensis</name>
    <dbReference type="NCBI Taxonomy" id="1539050"/>
    <lineage>
        <taxon>Bacteria</taxon>
        <taxon>Pseudomonadati</taxon>
        <taxon>Bacteroidota</taxon>
        <taxon>Chitinophagia</taxon>
        <taxon>Chitinophagales</taxon>
        <taxon>Chitinophagaceae</taxon>
        <taxon>Chitinophaga</taxon>
    </lineage>
</organism>
<protein>
    <recommendedName>
        <fullName evidence="3">DUF5710 domain-containing protein</fullName>
    </recommendedName>
</protein>
<dbReference type="EMBL" id="QLMA01000001">
    <property type="protein sequence ID" value="RAJ87295.1"/>
    <property type="molecule type" value="Genomic_DNA"/>
</dbReference>
<accession>A0A327W9L6</accession>
<sequence length="209" mass="23976">MSLLLNVPEADKVQALAAGAVYNTDANVWILPDAFYGRLKELEKWILPDNAYLILPETVLIARGKTVCPHCGHTNHVIAIGAEQFYEKDINERDEPVWLEQDFFVLFHQITTISDNLRNLLEDAFPQFRPVQLETDPQVYWYNHCEQCQRPISDERLMDAACSTFHPTNAEEAALITLKQVQFKFAPLLDAGYEPHPYQKLIGEYATRV</sequence>
<comment type="caution">
    <text evidence="1">The sequence shown here is derived from an EMBL/GenBank/DDBJ whole genome shotgun (WGS) entry which is preliminary data.</text>
</comment>
<proteinExistence type="predicted"/>
<evidence type="ECO:0008006" key="3">
    <source>
        <dbReference type="Google" id="ProtNLM"/>
    </source>
</evidence>
<reference evidence="1 2" key="1">
    <citation type="submission" date="2018-06" db="EMBL/GenBank/DDBJ databases">
        <title>Genomic Encyclopedia of Archaeal and Bacterial Type Strains, Phase II (KMG-II): from individual species to whole genera.</title>
        <authorList>
            <person name="Goeker M."/>
        </authorList>
    </citation>
    <scope>NUCLEOTIDE SEQUENCE [LARGE SCALE GENOMIC DNA]</scope>
    <source>
        <strain evidence="1 2">DSM 29821</strain>
    </source>
</reference>
<keyword evidence="2" id="KW-1185">Reference proteome</keyword>
<dbReference type="OrthoDB" id="9792687at2"/>
<evidence type="ECO:0000313" key="1">
    <source>
        <dbReference type="EMBL" id="RAJ87295.1"/>
    </source>
</evidence>
<dbReference type="Proteomes" id="UP000249819">
    <property type="component" value="Unassembled WGS sequence"/>
</dbReference>
<evidence type="ECO:0000313" key="2">
    <source>
        <dbReference type="Proteomes" id="UP000249819"/>
    </source>
</evidence>
<name>A0A327W9L6_9BACT</name>
<dbReference type="RefSeq" id="WP_111590001.1">
    <property type="nucleotide sequence ID" value="NZ_QLMA01000001.1"/>
</dbReference>
<gene>
    <name evidence="1" type="ORF">CLV59_10144</name>
</gene>
<dbReference type="AlphaFoldDB" id="A0A327W9L6"/>